<dbReference type="PROSITE" id="PS50011">
    <property type="entry name" value="PROTEIN_KINASE_DOM"/>
    <property type="match status" value="1"/>
</dbReference>
<dbReference type="GO" id="GO:0005737">
    <property type="term" value="C:cytoplasm"/>
    <property type="evidence" value="ECO:0007669"/>
    <property type="project" value="TreeGrafter"/>
</dbReference>
<proteinExistence type="predicted"/>
<dbReference type="EnsemblProtists" id="EKX42453">
    <property type="protein sequence ID" value="EKX42453"/>
    <property type="gene ID" value="GUITHDRAFT_141142"/>
</dbReference>
<reference evidence="10 12" key="1">
    <citation type="journal article" date="2012" name="Nature">
        <title>Algal genomes reveal evolutionary mosaicism and the fate of nucleomorphs.</title>
        <authorList>
            <consortium name="DOE Joint Genome Institute"/>
            <person name="Curtis B.A."/>
            <person name="Tanifuji G."/>
            <person name="Burki F."/>
            <person name="Gruber A."/>
            <person name="Irimia M."/>
            <person name="Maruyama S."/>
            <person name="Arias M.C."/>
            <person name="Ball S.G."/>
            <person name="Gile G.H."/>
            <person name="Hirakawa Y."/>
            <person name="Hopkins J.F."/>
            <person name="Kuo A."/>
            <person name="Rensing S.A."/>
            <person name="Schmutz J."/>
            <person name="Symeonidi A."/>
            <person name="Elias M."/>
            <person name="Eveleigh R.J."/>
            <person name="Herman E.K."/>
            <person name="Klute M.J."/>
            <person name="Nakayama T."/>
            <person name="Obornik M."/>
            <person name="Reyes-Prieto A."/>
            <person name="Armbrust E.V."/>
            <person name="Aves S.J."/>
            <person name="Beiko R.G."/>
            <person name="Coutinho P."/>
            <person name="Dacks J.B."/>
            <person name="Durnford D.G."/>
            <person name="Fast N.M."/>
            <person name="Green B.R."/>
            <person name="Grisdale C.J."/>
            <person name="Hempel F."/>
            <person name="Henrissat B."/>
            <person name="Hoppner M.P."/>
            <person name="Ishida K."/>
            <person name="Kim E."/>
            <person name="Koreny L."/>
            <person name="Kroth P.G."/>
            <person name="Liu Y."/>
            <person name="Malik S.B."/>
            <person name="Maier U.G."/>
            <person name="McRose D."/>
            <person name="Mock T."/>
            <person name="Neilson J.A."/>
            <person name="Onodera N.T."/>
            <person name="Poole A.M."/>
            <person name="Pritham E.J."/>
            <person name="Richards T.A."/>
            <person name="Rocap G."/>
            <person name="Roy S.W."/>
            <person name="Sarai C."/>
            <person name="Schaack S."/>
            <person name="Shirato S."/>
            <person name="Slamovits C.H."/>
            <person name="Spencer D.F."/>
            <person name="Suzuki S."/>
            <person name="Worden A.Z."/>
            <person name="Zauner S."/>
            <person name="Barry K."/>
            <person name="Bell C."/>
            <person name="Bharti A.K."/>
            <person name="Crow J.A."/>
            <person name="Grimwood J."/>
            <person name="Kramer R."/>
            <person name="Lindquist E."/>
            <person name="Lucas S."/>
            <person name="Salamov A."/>
            <person name="McFadden G.I."/>
            <person name="Lane C.E."/>
            <person name="Keeling P.J."/>
            <person name="Gray M.W."/>
            <person name="Grigoriev I.V."/>
            <person name="Archibald J.M."/>
        </authorList>
    </citation>
    <scope>NUCLEOTIDE SEQUENCE</scope>
    <source>
        <strain evidence="10 12">CCMP2712</strain>
    </source>
</reference>
<evidence type="ECO:0008006" key="13">
    <source>
        <dbReference type="Google" id="ProtNLM"/>
    </source>
</evidence>
<evidence type="ECO:0000313" key="12">
    <source>
        <dbReference type="Proteomes" id="UP000011087"/>
    </source>
</evidence>
<evidence type="ECO:0000256" key="3">
    <source>
        <dbReference type="ARBA" id="ARBA00022741"/>
    </source>
</evidence>
<evidence type="ECO:0000256" key="5">
    <source>
        <dbReference type="ARBA" id="ARBA00022840"/>
    </source>
</evidence>
<dbReference type="HOGENOM" id="CLU_543440_0_0_1"/>
<reference evidence="12" key="2">
    <citation type="submission" date="2012-11" db="EMBL/GenBank/DDBJ databases">
        <authorList>
            <person name="Kuo A."/>
            <person name="Curtis B.A."/>
            <person name="Tanifuji G."/>
            <person name="Burki F."/>
            <person name="Gruber A."/>
            <person name="Irimia M."/>
            <person name="Maruyama S."/>
            <person name="Arias M.C."/>
            <person name="Ball S.G."/>
            <person name="Gile G.H."/>
            <person name="Hirakawa Y."/>
            <person name="Hopkins J.F."/>
            <person name="Rensing S.A."/>
            <person name="Schmutz J."/>
            <person name="Symeonidi A."/>
            <person name="Elias M."/>
            <person name="Eveleigh R.J."/>
            <person name="Herman E.K."/>
            <person name="Klute M.J."/>
            <person name="Nakayama T."/>
            <person name="Obornik M."/>
            <person name="Reyes-Prieto A."/>
            <person name="Armbrust E.V."/>
            <person name="Aves S.J."/>
            <person name="Beiko R.G."/>
            <person name="Coutinho P."/>
            <person name="Dacks J.B."/>
            <person name="Durnford D.G."/>
            <person name="Fast N.M."/>
            <person name="Green B.R."/>
            <person name="Grisdale C."/>
            <person name="Hempe F."/>
            <person name="Henrissat B."/>
            <person name="Hoppner M.P."/>
            <person name="Ishida K.-I."/>
            <person name="Kim E."/>
            <person name="Koreny L."/>
            <person name="Kroth P.G."/>
            <person name="Liu Y."/>
            <person name="Malik S.-B."/>
            <person name="Maier U.G."/>
            <person name="McRose D."/>
            <person name="Mock T."/>
            <person name="Neilson J.A."/>
            <person name="Onodera N.T."/>
            <person name="Poole A.M."/>
            <person name="Pritham E.J."/>
            <person name="Richards T.A."/>
            <person name="Rocap G."/>
            <person name="Roy S.W."/>
            <person name="Sarai C."/>
            <person name="Schaack S."/>
            <person name="Shirato S."/>
            <person name="Slamovits C.H."/>
            <person name="Spencer D.F."/>
            <person name="Suzuki S."/>
            <person name="Worden A.Z."/>
            <person name="Zauner S."/>
            <person name="Barry K."/>
            <person name="Bell C."/>
            <person name="Bharti A.K."/>
            <person name="Crow J.A."/>
            <person name="Grimwood J."/>
            <person name="Kramer R."/>
            <person name="Lindquist E."/>
            <person name="Lucas S."/>
            <person name="Salamov A."/>
            <person name="McFadden G.I."/>
            <person name="Lane C.E."/>
            <person name="Keeling P.J."/>
            <person name="Gray M.W."/>
            <person name="Grigoriev I.V."/>
            <person name="Archibald J.M."/>
        </authorList>
    </citation>
    <scope>NUCLEOTIDE SEQUENCE</scope>
    <source>
        <strain evidence="12">CCMP2712</strain>
    </source>
</reference>
<keyword evidence="4" id="KW-0418">Kinase</keyword>
<keyword evidence="2" id="KW-0808">Transferase</keyword>
<evidence type="ECO:0000259" key="9">
    <source>
        <dbReference type="PROSITE" id="PS50032"/>
    </source>
</evidence>
<feature type="region of interest" description="Disordered" evidence="7">
    <location>
        <begin position="379"/>
        <end position="404"/>
    </location>
</feature>
<dbReference type="Pfam" id="PF00069">
    <property type="entry name" value="Pkinase"/>
    <property type="match status" value="1"/>
</dbReference>
<dbReference type="GO" id="GO:0004674">
    <property type="term" value="F:protein serine/threonine kinase activity"/>
    <property type="evidence" value="ECO:0007669"/>
    <property type="project" value="UniProtKB-KW"/>
</dbReference>
<organism evidence="10">
    <name type="scientific">Guillardia theta (strain CCMP2712)</name>
    <name type="common">Cryptophyte</name>
    <dbReference type="NCBI Taxonomy" id="905079"/>
    <lineage>
        <taxon>Eukaryota</taxon>
        <taxon>Cryptophyceae</taxon>
        <taxon>Pyrenomonadales</taxon>
        <taxon>Geminigeraceae</taxon>
        <taxon>Guillardia</taxon>
    </lineage>
</organism>
<dbReference type="InterPro" id="IPR017441">
    <property type="entry name" value="Protein_kinase_ATP_BS"/>
</dbReference>
<dbReference type="SMART" id="SM00220">
    <property type="entry name" value="S_TKc"/>
    <property type="match status" value="1"/>
</dbReference>
<evidence type="ECO:0000259" key="8">
    <source>
        <dbReference type="PROSITE" id="PS50011"/>
    </source>
</evidence>
<dbReference type="InterPro" id="IPR000719">
    <property type="entry name" value="Prot_kinase_dom"/>
</dbReference>
<dbReference type="FunFam" id="3.30.200.20:FF:000003">
    <property type="entry name" value="Non-specific serine/threonine protein kinase"/>
    <property type="match status" value="1"/>
</dbReference>
<protein>
    <recommendedName>
        <fullName evidence="13">Non-specific serine/threonine protein kinase</fullName>
    </recommendedName>
</protein>
<keyword evidence="12" id="KW-1185">Reference proteome</keyword>
<dbReference type="KEGG" id="gtt:GUITHDRAFT_141142"/>
<feature type="domain" description="KA1" evidence="9">
    <location>
        <begin position="448"/>
        <end position="502"/>
    </location>
</feature>
<dbReference type="AlphaFoldDB" id="L1J1Q0"/>
<dbReference type="OMA" id="HTHRMAL"/>
<feature type="region of interest" description="Disordered" evidence="7">
    <location>
        <begin position="277"/>
        <end position="299"/>
    </location>
</feature>
<dbReference type="PROSITE" id="PS50032">
    <property type="entry name" value="KA1"/>
    <property type="match status" value="1"/>
</dbReference>
<dbReference type="Proteomes" id="UP000011087">
    <property type="component" value="Unassembled WGS sequence"/>
</dbReference>
<reference evidence="11" key="3">
    <citation type="submission" date="2015-06" db="UniProtKB">
        <authorList>
            <consortium name="EnsemblProtists"/>
        </authorList>
    </citation>
    <scope>IDENTIFICATION</scope>
</reference>
<feature type="binding site" evidence="6">
    <location>
        <position position="42"/>
    </location>
    <ligand>
        <name>ATP</name>
        <dbReference type="ChEBI" id="CHEBI:30616"/>
    </ligand>
</feature>
<dbReference type="PROSITE" id="PS00108">
    <property type="entry name" value="PROTEIN_KINASE_ST"/>
    <property type="match status" value="1"/>
</dbReference>
<evidence type="ECO:0000256" key="2">
    <source>
        <dbReference type="ARBA" id="ARBA00022679"/>
    </source>
</evidence>
<dbReference type="PROSITE" id="PS00107">
    <property type="entry name" value="PROTEIN_KINASE_ATP"/>
    <property type="match status" value="1"/>
</dbReference>
<dbReference type="InterPro" id="IPR008271">
    <property type="entry name" value="Ser/Thr_kinase_AS"/>
</dbReference>
<keyword evidence="1" id="KW-0723">Serine/threonine-protein kinase</keyword>
<feature type="domain" description="Protein kinase" evidence="8">
    <location>
        <begin position="13"/>
        <end position="273"/>
    </location>
</feature>
<dbReference type="FunFam" id="1.10.510.10:FF:000571">
    <property type="entry name" value="Maternal embryonic leucine zipper kinase"/>
    <property type="match status" value="1"/>
</dbReference>
<evidence type="ECO:0000256" key="6">
    <source>
        <dbReference type="PROSITE-ProRule" id="PRU10141"/>
    </source>
</evidence>
<accession>L1J1Q0</accession>
<evidence type="ECO:0000256" key="1">
    <source>
        <dbReference type="ARBA" id="ARBA00022527"/>
    </source>
</evidence>
<keyword evidence="3 6" id="KW-0547">Nucleotide-binding</keyword>
<dbReference type="RefSeq" id="XP_005829433.1">
    <property type="nucleotide sequence ID" value="XM_005829376.1"/>
</dbReference>
<gene>
    <name evidence="10" type="ORF">GUITHDRAFT_141142</name>
</gene>
<name>L1J1Q0_GUITC</name>
<evidence type="ECO:0000256" key="7">
    <source>
        <dbReference type="SAM" id="MobiDB-lite"/>
    </source>
</evidence>
<evidence type="ECO:0000313" key="10">
    <source>
        <dbReference type="EMBL" id="EKX42453.1"/>
    </source>
</evidence>
<keyword evidence="5 6" id="KW-0067">ATP-binding</keyword>
<dbReference type="PANTHER" id="PTHR24346:SF82">
    <property type="entry name" value="KP78A-RELATED"/>
    <property type="match status" value="1"/>
</dbReference>
<dbReference type="GO" id="GO:0035556">
    <property type="term" value="P:intracellular signal transduction"/>
    <property type="evidence" value="ECO:0007669"/>
    <property type="project" value="TreeGrafter"/>
</dbReference>
<sequence length="502" mass="56187">MESEGAFVNVGSYEIGKLIGSGAFSKVRLATHVTKKKQYAMKIVDKDKIQNIKDLENVMREMHVLKNISHPNIISMHEAIEKGNKLFLVLDYAKRGQLQEYIVATGPIPESEARPFFVQITSGLDYCHRQGISHRDIKPENILLVERDDKSLVCKIADFGLSNDFRPMEMLKTICGTPCFAAPEITQGQKYDGVAVDVWSLGATLFTMVAGKEPFSSENQNELFRLIQGALYSIPPFCSPDVADIIGKFLVVEPEKRMHLSQARPCWSSCSFLNPAKDADDKPTSEGKEESPGKKENSPKRVIANLRFELLKTTYLASEELAKEAISEHNVVLVHLKVSTRCCETFTISEAENEIPTTLVIPLPKARITSVDMGEAHERSFQTKATPMRARSRTVTQPRRLSDADSKFSMPTDLATIIIKDVKAVMSELTKQFQDHKITTKSSTARSIRGERNRIKFEISIYCISPAGDEACGEHKLLVASSRISGDEVNYRDICRRVLLQL</sequence>
<dbReference type="CDD" id="cd14003">
    <property type="entry name" value="STKc_AMPK-like"/>
    <property type="match status" value="1"/>
</dbReference>
<dbReference type="EMBL" id="JH993016">
    <property type="protein sequence ID" value="EKX42453.1"/>
    <property type="molecule type" value="Genomic_DNA"/>
</dbReference>
<dbReference type="eggNOG" id="KOG0586">
    <property type="taxonomic scope" value="Eukaryota"/>
</dbReference>
<dbReference type="PANTHER" id="PTHR24346">
    <property type="entry name" value="MAP/MICROTUBULE AFFINITY-REGULATING KINASE"/>
    <property type="match status" value="1"/>
</dbReference>
<dbReference type="GO" id="GO:0005524">
    <property type="term" value="F:ATP binding"/>
    <property type="evidence" value="ECO:0007669"/>
    <property type="project" value="UniProtKB-UniRule"/>
</dbReference>
<dbReference type="InterPro" id="IPR001772">
    <property type="entry name" value="KA1_dom"/>
</dbReference>
<dbReference type="InterPro" id="IPR011009">
    <property type="entry name" value="Kinase-like_dom_sf"/>
</dbReference>
<dbReference type="PaxDb" id="55529-EKX42453"/>
<dbReference type="GeneID" id="17299181"/>
<dbReference type="Gene3D" id="1.10.510.10">
    <property type="entry name" value="Transferase(Phosphotransferase) domain 1"/>
    <property type="match status" value="1"/>
</dbReference>
<evidence type="ECO:0000313" key="11">
    <source>
        <dbReference type="EnsemblProtists" id="EKX42453"/>
    </source>
</evidence>
<evidence type="ECO:0000256" key="4">
    <source>
        <dbReference type="ARBA" id="ARBA00022777"/>
    </source>
</evidence>
<dbReference type="STRING" id="905079.L1J1Q0"/>
<dbReference type="SUPFAM" id="SSF56112">
    <property type="entry name" value="Protein kinase-like (PK-like)"/>
    <property type="match status" value="1"/>
</dbReference>